<dbReference type="FunFam" id="3.20.20.70:FF:000059">
    <property type="entry name" value="N-ethylmaleimide reductase, FMN-linked"/>
    <property type="match status" value="1"/>
</dbReference>
<dbReference type="Gene3D" id="3.20.20.70">
    <property type="entry name" value="Aldolase class I"/>
    <property type="match status" value="1"/>
</dbReference>
<dbReference type="InterPro" id="IPR013785">
    <property type="entry name" value="Aldolase_TIM"/>
</dbReference>
<gene>
    <name evidence="5" type="ORF">ALAG00032_LOCUS6851</name>
</gene>
<dbReference type="InterPro" id="IPR001155">
    <property type="entry name" value="OxRdtase_FMN_N"/>
</dbReference>
<dbReference type="PANTHER" id="PTHR22893">
    <property type="entry name" value="NADH OXIDOREDUCTASE-RELATED"/>
    <property type="match status" value="1"/>
</dbReference>
<evidence type="ECO:0000256" key="1">
    <source>
        <dbReference type="ARBA" id="ARBA00001917"/>
    </source>
</evidence>
<dbReference type="EMBL" id="HBIJ01009833">
    <property type="protein sequence ID" value="CAE0366107.1"/>
    <property type="molecule type" value="Transcribed_RNA"/>
</dbReference>
<evidence type="ECO:0000313" key="5">
    <source>
        <dbReference type="EMBL" id="CAE0366107.1"/>
    </source>
</evidence>
<dbReference type="GO" id="GO:0010181">
    <property type="term" value="F:FMN binding"/>
    <property type="evidence" value="ECO:0007669"/>
    <property type="project" value="InterPro"/>
</dbReference>
<evidence type="ECO:0000259" key="4">
    <source>
        <dbReference type="Pfam" id="PF00724"/>
    </source>
</evidence>
<protein>
    <recommendedName>
        <fullName evidence="4">NADH:flavin oxidoreductase/NADH oxidase N-terminal domain-containing protein</fullName>
    </recommendedName>
</protein>
<dbReference type="Pfam" id="PF00724">
    <property type="entry name" value="Oxidored_FMN"/>
    <property type="match status" value="1"/>
</dbReference>
<comment type="cofactor">
    <cofactor evidence="1">
        <name>FMN</name>
        <dbReference type="ChEBI" id="CHEBI:58210"/>
    </cofactor>
</comment>
<dbReference type="PANTHER" id="PTHR22893:SF91">
    <property type="entry name" value="NADPH DEHYDROGENASE 2-RELATED"/>
    <property type="match status" value="1"/>
</dbReference>
<sequence>MGNIFGNSAKKHKMFEPTKLGELSLRNRFVLASLTRGRSGPSRVPNDANVEYYRQRATNFGLLLGEAASVSPMGEGWYDSPSLYTAEQMAGWKKVVDAVHGEGGLIVAQLWHIGRAGHTSFLPNNAQMLSASDIKIEGDGVYTADTTKQPHEIPRSMTTDEIDSTILDYKNAVQNCKEAGFDGVELHCANGYLLDQFLQSSTNKRTDDYGGSVENRFRFIKRVFEEAIFPIFPPSRVGVKLSPNGKFNDMGSEDNVETFSYVLDEINKMGLAFVQVMIGLEFGYHEKCPAMTLAEIKKHLPNTPVMANCGYTPETAEEAVASGKAACVSFGRPTLSNPDMVDRLRDGIPLADPLPLDQWFGKEPHRAQPDLGYITGIPAKYSDA</sequence>
<comment type="similarity">
    <text evidence="2">Belongs to the NADH:flavin oxidoreductase/NADH oxidase family.</text>
</comment>
<keyword evidence="3" id="KW-0560">Oxidoreductase</keyword>
<name>A0A7S3JWX3_9STRA</name>
<evidence type="ECO:0000256" key="3">
    <source>
        <dbReference type="ARBA" id="ARBA00023002"/>
    </source>
</evidence>
<evidence type="ECO:0000256" key="2">
    <source>
        <dbReference type="ARBA" id="ARBA00005979"/>
    </source>
</evidence>
<dbReference type="GO" id="GO:0005829">
    <property type="term" value="C:cytosol"/>
    <property type="evidence" value="ECO:0007669"/>
    <property type="project" value="UniProtKB-ARBA"/>
</dbReference>
<dbReference type="AlphaFoldDB" id="A0A7S3JWX3"/>
<dbReference type="SUPFAM" id="SSF51395">
    <property type="entry name" value="FMN-linked oxidoreductases"/>
    <property type="match status" value="1"/>
</dbReference>
<proteinExistence type="inferred from homology"/>
<feature type="domain" description="NADH:flavin oxidoreductase/NADH oxidase N-terminal" evidence="4">
    <location>
        <begin position="13"/>
        <end position="350"/>
    </location>
</feature>
<dbReference type="GO" id="GO:0016628">
    <property type="term" value="F:oxidoreductase activity, acting on the CH-CH group of donors, NAD or NADP as acceptor"/>
    <property type="evidence" value="ECO:0007669"/>
    <property type="project" value="UniProtKB-ARBA"/>
</dbReference>
<dbReference type="InterPro" id="IPR045247">
    <property type="entry name" value="Oye-like"/>
</dbReference>
<reference evidence="5" key="1">
    <citation type="submission" date="2021-01" db="EMBL/GenBank/DDBJ databases">
        <authorList>
            <person name="Corre E."/>
            <person name="Pelletier E."/>
            <person name="Niang G."/>
            <person name="Scheremetjew M."/>
            <person name="Finn R."/>
            <person name="Kale V."/>
            <person name="Holt S."/>
            <person name="Cochrane G."/>
            <person name="Meng A."/>
            <person name="Brown T."/>
            <person name="Cohen L."/>
        </authorList>
    </citation>
    <scope>NUCLEOTIDE SEQUENCE</scope>
    <source>
        <strain evidence="5">CCMP1510</strain>
    </source>
</reference>
<dbReference type="CDD" id="cd02933">
    <property type="entry name" value="OYE_like_FMN"/>
    <property type="match status" value="1"/>
</dbReference>
<organism evidence="5">
    <name type="scientific">Aureoumbra lagunensis</name>
    <dbReference type="NCBI Taxonomy" id="44058"/>
    <lineage>
        <taxon>Eukaryota</taxon>
        <taxon>Sar</taxon>
        <taxon>Stramenopiles</taxon>
        <taxon>Ochrophyta</taxon>
        <taxon>Pelagophyceae</taxon>
        <taxon>Pelagomonadales</taxon>
        <taxon>Aureoumbra</taxon>
    </lineage>
</organism>
<accession>A0A7S3JWX3</accession>